<comment type="subcellular location">
    <subcellularLocation>
        <location evidence="1">Membrane</location>
        <topology evidence="1">Multi-pass membrane protein</topology>
    </subcellularLocation>
</comment>
<dbReference type="SUPFAM" id="SSF103506">
    <property type="entry name" value="Mitochondrial carrier"/>
    <property type="match status" value="1"/>
</dbReference>
<evidence type="ECO:0000313" key="5">
    <source>
        <dbReference type="EMBL" id="KTD31371.1"/>
    </source>
</evidence>
<dbReference type="InterPro" id="IPR018108">
    <property type="entry name" value="MCP_transmembrane"/>
</dbReference>
<gene>
    <name evidence="5" type="ORF">Lmor_2692</name>
    <name evidence="6" type="ORF">NCTC12239_02190</name>
</gene>
<dbReference type="PROSITE" id="PS50920">
    <property type="entry name" value="SOLCAR"/>
    <property type="match status" value="1"/>
</dbReference>
<name>A0A378JYX8_9GAMM</name>
<evidence type="ECO:0000313" key="6">
    <source>
        <dbReference type="EMBL" id="STX63247.1"/>
    </source>
</evidence>
<sequence>MQSKKDMSEQPIWKRYLQLPFVQGPLLGAGVMTLVTPGLNWTNHVLNGKTMQLRFAMSGSFEYASSAIPSYAVVFVLKRLMQPESQQVSPLYEFATSFTAGAFSGLASTPFEGIAQNKQLAKLPSSRETRQKIIEHNGYRALFQGGGSIMMREGLWSTVYLTAIPTLAQYFQSKGIKKEQAEGMALVLTAGSYGFFSTPLYQLRFRKQQGLTEPVTEKSYLQHAKAIWNQPSTGGAVQRLGFFFKGAIPRTITTTIAGALLYKGQEVLQELIKPSKS</sequence>
<organism evidence="6 8">
    <name type="scientific">Legionella moravica</name>
    <dbReference type="NCBI Taxonomy" id="39962"/>
    <lineage>
        <taxon>Bacteria</taxon>
        <taxon>Pseudomonadati</taxon>
        <taxon>Pseudomonadota</taxon>
        <taxon>Gammaproteobacteria</taxon>
        <taxon>Legionellales</taxon>
        <taxon>Legionellaceae</taxon>
        <taxon>Legionella</taxon>
    </lineage>
</organism>
<protein>
    <submittedName>
        <fullName evidence="6">Mitochondrial carrier protein</fullName>
    </submittedName>
</protein>
<evidence type="ECO:0000256" key="4">
    <source>
        <dbReference type="SAM" id="Phobius"/>
    </source>
</evidence>
<feature type="transmembrane region" description="Helical" evidence="4">
    <location>
        <begin position="60"/>
        <end position="77"/>
    </location>
</feature>
<dbReference type="GO" id="GO:0016020">
    <property type="term" value="C:membrane"/>
    <property type="evidence" value="ECO:0007669"/>
    <property type="project" value="UniProtKB-SubCell"/>
</dbReference>
<feature type="transmembrane region" description="Helical" evidence="4">
    <location>
        <begin position="21"/>
        <end position="40"/>
    </location>
</feature>
<keyword evidence="7" id="KW-1185">Reference proteome</keyword>
<keyword evidence="4" id="KW-1133">Transmembrane helix</keyword>
<reference evidence="5 7" key="1">
    <citation type="submission" date="2015-11" db="EMBL/GenBank/DDBJ databases">
        <title>Genomic analysis of 38 Legionella species identifies large and diverse effector repertoires.</title>
        <authorList>
            <person name="Burstein D."/>
            <person name="Amaro F."/>
            <person name="Zusman T."/>
            <person name="Lifshitz Z."/>
            <person name="Cohen O."/>
            <person name="Gilbert J.A."/>
            <person name="Pupko T."/>
            <person name="Shuman H.A."/>
            <person name="Segal G."/>
        </authorList>
    </citation>
    <scope>NUCLEOTIDE SEQUENCE [LARGE SCALE GENOMIC DNA]</scope>
    <source>
        <strain evidence="5 7">ATCC 43877</strain>
    </source>
</reference>
<dbReference type="Pfam" id="PF00153">
    <property type="entry name" value="Mito_carr"/>
    <property type="match status" value="1"/>
</dbReference>
<dbReference type="AlphaFoldDB" id="A0A378JYX8"/>
<dbReference type="OrthoDB" id="5633893at2"/>
<evidence type="ECO:0000313" key="7">
    <source>
        <dbReference type="Proteomes" id="UP000054985"/>
    </source>
</evidence>
<accession>A0A378JYX8</accession>
<dbReference type="EMBL" id="LNYN01000039">
    <property type="protein sequence ID" value="KTD31371.1"/>
    <property type="molecule type" value="Genomic_DNA"/>
</dbReference>
<evidence type="ECO:0000256" key="2">
    <source>
        <dbReference type="ARBA" id="ARBA00022692"/>
    </source>
</evidence>
<keyword evidence="2 4" id="KW-0812">Transmembrane</keyword>
<keyword evidence="3 4" id="KW-0472">Membrane</keyword>
<proteinExistence type="predicted"/>
<dbReference type="Gene3D" id="1.50.40.10">
    <property type="entry name" value="Mitochondrial carrier domain"/>
    <property type="match status" value="1"/>
</dbReference>
<reference evidence="6 8" key="2">
    <citation type="submission" date="2018-06" db="EMBL/GenBank/DDBJ databases">
        <authorList>
            <consortium name="Pathogen Informatics"/>
            <person name="Doyle S."/>
        </authorList>
    </citation>
    <scope>NUCLEOTIDE SEQUENCE [LARGE SCALE GENOMIC DNA]</scope>
    <source>
        <strain evidence="6 8">NCTC12239</strain>
    </source>
</reference>
<dbReference type="Proteomes" id="UP000254040">
    <property type="component" value="Unassembled WGS sequence"/>
</dbReference>
<dbReference type="InterPro" id="IPR023395">
    <property type="entry name" value="MCP_dom_sf"/>
</dbReference>
<evidence type="ECO:0000256" key="1">
    <source>
        <dbReference type="ARBA" id="ARBA00004141"/>
    </source>
</evidence>
<dbReference type="Proteomes" id="UP000054985">
    <property type="component" value="Unassembled WGS sequence"/>
</dbReference>
<evidence type="ECO:0000256" key="3">
    <source>
        <dbReference type="ARBA" id="ARBA00023136"/>
    </source>
</evidence>
<evidence type="ECO:0000313" key="8">
    <source>
        <dbReference type="Proteomes" id="UP000254040"/>
    </source>
</evidence>
<dbReference type="EMBL" id="UGOG01000001">
    <property type="protein sequence ID" value="STX63247.1"/>
    <property type="molecule type" value="Genomic_DNA"/>
</dbReference>
<dbReference type="RefSeq" id="WP_028384366.1">
    <property type="nucleotide sequence ID" value="NZ_CAAAJG010000057.1"/>
</dbReference>